<reference evidence="3 4" key="1">
    <citation type="journal article" date="2016" name="Nat. Commun.">
        <title>Extremotolerant tardigrade genome and improved radiotolerance of human cultured cells by tardigrade-unique protein.</title>
        <authorList>
            <person name="Hashimoto T."/>
            <person name="Horikawa D.D."/>
            <person name="Saito Y."/>
            <person name="Kuwahara H."/>
            <person name="Kozuka-Hata H."/>
            <person name="Shin-I T."/>
            <person name="Minakuchi Y."/>
            <person name="Ohishi K."/>
            <person name="Motoyama A."/>
            <person name="Aizu T."/>
            <person name="Enomoto A."/>
            <person name="Kondo K."/>
            <person name="Tanaka S."/>
            <person name="Hara Y."/>
            <person name="Koshikawa S."/>
            <person name="Sagara H."/>
            <person name="Miura T."/>
            <person name="Yokobori S."/>
            <person name="Miyagawa K."/>
            <person name="Suzuki Y."/>
            <person name="Kubo T."/>
            <person name="Oyama M."/>
            <person name="Kohara Y."/>
            <person name="Fujiyama A."/>
            <person name="Arakawa K."/>
            <person name="Katayama T."/>
            <person name="Toyoda A."/>
            <person name="Kunieda T."/>
        </authorList>
    </citation>
    <scope>NUCLEOTIDE SEQUENCE [LARGE SCALE GENOMIC DNA]</scope>
    <source>
        <strain evidence="3 4">YOKOZUNA-1</strain>
    </source>
</reference>
<dbReference type="STRING" id="947166.A0A1D1UT66"/>
<evidence type="ECO:0000313" key="4">
    <source>
        <dbReference type="Proteomes" id="UP000186922"/>
    </source>
</evidence>
<dbReference type="EMBL" id="BDGG01000002">
    <property type="protein sequence ID" value="GAU92874.1"/>
    <property type="molecule type" value="Genomic_DNA"/>
</dbReference>
<feature type="compositionally biased region" description="Pro residues" evidence="1">
    <location>
        <begin position="56"/>
        <end position="68"/>
    </location>
</feature>
<dbReference type="Proteomes" id="UP000186922">
    <property type="component" value="Unassembled WGS sequence"/>
</dbReference>
<evidence type="ECO:0000256" key="2">
    <source>
        <dbReference type="SAM" id="SignalP"/>
    </source>
</evidence>
<feature type="region of interest" description="Disordered" evidence="1">
    <location>
        <begin position="193"/>
        <end position="218"/>
    </location>
</feature>
<feature type="compositionally biased region" description="Low complexity" evidence="1">
    <location>
        <begin position="91"/>
        <end position="106"/>
    </location>
</feature>
<name>A0A1D1UT66_RAMVA</name>
<proteinExistence type="predicted"/>
<gene>
    <name evidence="3" type="primary">RvY_04898-1</name>
    <name evidence="3" type="synonym">RvY_04898.1</name>
    <name evidence="3" type="ORF">RvY_04898</name>
</gene>
<feature type="compositionally biased region" description="Low complexity" evidence="1">
    <location>
        <begin position="645"/>
        <end position="677"/>
    </location>
</feature>
<evidence type="ECO:0008006" key="5">
    <source>
        <dbReference type="Google" id="ProtNLM"/>
    </source>
</evidence>
<evidence type="ECO:0000256" key="1">
    <source>
        <dbReference type="SAM" id="MobiDB-lite"/>
    </source>
</evidence>
<keyword evidence="2" id="KW-0732">Signal</keyword>
<feature type="region of interest" description="Disordered" evidence="1">
    <location>
        <begin position="1370"/>
        <end position="1453"/>
    </location>
</feature>
<accession>A0A1D1UT66</accession>
<feature type="region of interest" description="Disordered" evidence="1">
    <location>
        <begin position="1117"/>
        <end position="1138"/>
    </location>
</feature>
<dbReference type="OrthoDB" id="10626210at2759"/>
<feature type="region of interest" description="Disordered" evidence="1">
    <location>
        <begin position="642"/>
        <end position="693"/>
    </location>
</feature>
<feature type="signal peptide" evidence="2">
    <location>
        <begin position="1"/>
        <end position="20"/>
    </location>
</feature>
<feature type="compositionally biased region" description="Low complexity" evidence="1">
    <location>
        <begin position="1579"/>
        <end position="1604"/>
    </location>
</feature>
<organism evidence="3 4">
    <name type="scientific">Ramazzottius varieornatus</name>
    <name type="common">Water bear</name>
    <name type="synonym">Tardigrade</name>
    <dbReference type="NCBI Taxonomy" id="947166"/>
    <lineage>
        <taxon>Eukaryota</taxon>
        <taxon>Metazoa</taxon>
        <taxon>Ecdysozoa</taxon>
        <taxon>Tardigrada</taxon>
        <taxon>Eutardigrada</taxon>
        <taxon>Parachela</taxon>
        <taxon>Hypsibioidea</taxon>
        <taxon>Ramazzottiidae</taxon>
        <taxon>Ramazzottius</taxon>
    </lineage>
</organism>
<feature type="region of interest" description="Disordered" evidence="1">
    <location>
        <begin position="831"/>
        <end position="857"/>
    </location>
</feature>
<protein>
    <recommendedName>
        <fullName evidence="5">WAP domain-containing protein</fullName>
    </recommendedName>
</protein>
<comment type="caution">
    <text evidence="3">The sequence shown here is derived from an EMBL/GenBank/DDBJ whole genome shotgun (WGS) entry which is preliminary data.</text>
</comment>
<feature type="compositionally biased region" description="Low complexity" evidence="1">
    <location>
        <begin position="831"/>
        <end position="853"/>
    </location>
</feature>
<feature type="chain" id="PRO_5008897574" description="WAP domain-containing protein" evidence="2">
    <location>
        <begin position="21"/>
        <end position="1720"/>
    </location>
</feature>
<feature type="region of interest" description="Disordered" evidence="1">
    <location>
        <begin position="28"/>
        <end position="117"/>
    </location>
</feature>
<feature type="region of interest" description="Disordered" evidence="1">
    <location>
        <begin position="1579"/>
        <end position="1628"/>
    </location>
</feature>
<keyword evidence="4" id="KW-1185">Reference proteome</keyword>
<feature type="compositionally biased region" description="Low complexity" evidence="1">
    <location>
        <begin position="1370"/>
        <end position="1448"/>
    </location>
</feature>
<sequence>MWRTVVISFCYLNLLRYAATQSLSELTRPRTSGYDLNPKPRLLQGSPRSRNSLTPNGPPPIPQPPSPPAEVQLGGGFIPQEPHFGPPPIPENMGPPNIPNMPSSGGFSQLPAPPGQQSSIAIDNSQGVFGNPQVDIGVPSARNDAPNSFNPYPSYMNAMAANIQNRLAGYPAPPGQEQQRQQQQTIQTQQHPGVYTLGGLPFTPDGASRSDALGFQPPVKPPDTPEYSYDWSFNNGPKLFGGAKEDLVRINNLLPATTTPRPTKPTTRAPLRAMLLTKCVPNDIPDAVGICTPRSAAGPRRPRCGEKVQALSADCGSEELCCFEMPVLRVTETPTIQEKAIDGIAASCISPLAPNTPGLCIPKTQRARRCVGLVASLSPNCDPDEVCCFNTGSFALHDFVAQVADTTTTPASVPVAKLAVFAIATRSMCTPGIRPDVKGFCSGKTNRPRECKGMLAATSDFCQKEEVCCFVLSTTNSRAISATGGSISNQLGYFDVPAAHSTSTLTTTTIQSTTTSAISNNGGQNGTSYSLQFVPTELCVPVTNSNVFDGTCVAASNIQNVCAGLQIASSSNCPASSYCCYANRAPVISPTPSGCIPDNNPSVTNGVCIQANDLASSCIGISISPSRYCAIDSYCCYQNSQTRNSSPSSPTGSTGVSGQPTTSGQSTTSLRGTVTTTPAGSEPGSDASCTPQNNQNGQGIQNGTCVPNSQLRARCQKMQISLSLDCDMNEYCCYTSISVDSPTAANGGCIPETNPSVTNGKCVSVTKLSTVCRGIQIATSQDCHDATMFCCFNSSGTSNPNNQTGYSYDTTLMSTPPTTSTSGTTSMVTFNTSGITRSTTPTTYTTPTTSLTTGARSPLPTTSSAVFGYRNIMISGGGNSVSMPVMANRTCSPQGNRQIQNGVCVSSMQIGERCRGIQISPSLQCTGDEYCCYQSDPPLDLRPGGACIPAANQRILNGVCVDPDQLSTTCRGVQMSASRNCRNDQFCCYNTNDQFAWGWGSNTGITQRVVRPPGSCKPAGVSEDSGTSGICVDLADVMVACKAWQIARSEDCRSMQYCCFSQDQDTLSPKNGNAVPSSAQLGNRDAIRLAQVAQQASSINDNYGGYSNYYSVGRPATTAPATTSRSTATTSRTTTRPRTTLTPLTSITTLPMPSRSCRPMSNNAVSNGVCVANTAIAQACSGIQVSPSLSCYASELCCFTAPPEDTTTVSPYPSACRPDTETRATGLCVSLSTNPNVCTGRRISSSKDCATRQYCCFSMEETTSQPNTTVFATTEVISPEEDVTTTTPQSPNNPEDDPMYCPHPQGCCTADYADQGMNGKGMCVDVSQVATACKGIEIATSRNCDIGQLCCYSHRNQSVFVPPGPDTLTTTSTSSYLPTTATTPRTTPTTTSTTATTTYTTPTITRTTRTQPTTTSSRSTTTTSTTTPSTVTTVTTVTTRTTSTPTTRKPSSNKACFPGSHSLAASQGQCVADWQIPTACLGLQLSSSLDCDYQEFCCYIPVLITTPKPNQEGFCIPDYAPTFFDGRCVDSSQLSARCAGVDISPSANCGLYQMCCYNISSSSTLGTTGPLLYYTDAPKTSSQTPTSVTNPTTSSTISTTTSTTDAATVAPDYPSSESATDSPAENGCIPGTSPNARGFCVALENLASQCAGIQASNSRGCSYGQMCCFRQLTEIAREGESNVDAGEVSVTSVQGRSDARVVPRTATAVKIPYSWPKFLR</sequence>
<evidence type="ECO:0000313" key="3">
    <source>
        <dbReference type="EMBL" id="GAU92874.1"/>
    </source>
</evidence>